<dbReference type="AlphaFoldDB" id="A0A846TW44"/>
<evidence type="ECO:0000256" key="4">
    <source>
        <dbReference type="ARBA" id="ARBA00013204"/>
    </source>
</evidence>
<comment type="caution">
    <text evidence="10">The sequence shown here is derived from an EMBL/GenBank/DDBJ whole genome shotgun (WGS) entry which is preliminary data.</text>
</comment>
<evidence type="ECO:0000256" key="7">
    <source>
        <dbReference type="ARBA" id="ARBA00023061"/>
    </source>
</evidence>
<keyword evidence="8 9" id="KW-0456">Lyase</keyword>
<evidence type="ECO:0000256" key="5">
    <source>
        <dbReference type="ARBA" id="ARBA00020164"/>
    </source>
</evidence>
<evidence type="ECO:0000313" key="10">
    <source>
        <dbReference type="EMBL" id="NKE38382.1"/>
    </source>
</evidence>
<dbReference type="NCBIfam" id="TIGR01252">
    <property type="entry name" value="acetolac_decarb"/>
    <property type="match status" value="1"/>
</dbReference>
<reference evidence="10 11" key="1">
    <citation type="submission" date="2020-04" db="EMBL/GenBank/DDBJ databases">
        <title>Complete genome sequence of Spiroplasma platyhelix ATCC 51748, an insect isolate.</title>
        <authorList>
            <person name="Green E.A."/>
            <person name="Klassen J.L."/>
        </authorList>
    </citation>
    <scope>NUCLEOTIDE SEQUENCE [LARGE SCALE GENOMIC DNA]</scope>
    <source>
        <strain evidence="10 11">PALS-1</strain>
    </source>
</reference>
<dbReference type="EMBL" id="JAAVVK010000001">
    <property type="protein sequence ID" value="NKE38382.1"/>
    <property type="molecule type" value="Genomic_DNA"/>
</dbReference>
<dbReference type="InterPro" id="IPR005128">
    <property type="entry name" value="Acetolactate_a_deCO2ase"/>
</dbReference>
<sequence length="244" mass="27388">MKINGHSFYQHSLFSALMAADFYGSITFAELLQHGNFGLGTFHAADGELIVLDGQAYQMLATGEVKLVTKEMTTPFASLTNFVSDLKLEFNDISFQELEKELVAKFPSLNIFYAIKISGDFKEISTRTLTKQTEPFVVLKEAAKEQKELTLANISGDIVVFWTPKFANNIIVDGFHAHFISSDRKVGGHVFNFQAKHLNVEISYLTNMDLHLPQTESYLSHRIDSSSLLADIKQVESQRKKVAD</sequence>
<dbReference type="UniPathway" id="UPA00626">
    <property type="reaction ID" value="UER00678"/>
</dbReference>
<gene>
    <name evidence="10" type="primary">budA</name>
    <name evidence="10" type="ORF">HER12_01240</name>
</gene>
<dbReference type="Gene3D" id="3.30.1330.80">
    <property type="entry name" value="Hypothetical protein, similar to alpha- acetolactate decarboxylase, domain 2"/>
    <property type="match status" value="2"/>
</dbReference>
<evidence type="ECO:0000256" key="2">
    <source>
        <dbReference type="ARBA" id="ARBA00005170"/>
    </source>
</evidence>
<dbReference type="PANTHER" id="PTHR35524:SF1">
    <property type="entry name" value="ALPHA-ACETOLACTATE DECARBOXYLASE"/>
    <property type="match status" value="1"/>
</dbReference>
<comment type="pathway">
    <text evidence="2 9">Polyol metabolism; (R,R)-butane-2,3-diol biosynthesis; (R,R)-butane-2,3-diol from pyruvate: step 2/3.</text>
</comment>
<dbReference type="GO" id="GO:0045151">
    <property type="term" value="P:acetoin biosynthetic process"/>
    <property type="evidence" value="ECO:0007669"/>
    <property type="project" value="UniProtKB-UniRule"/>
</dbReference>
<proteinExistence type="inferred from homology"/>
<keyword evidence="6 9" id="KW-0210">Decarboxylase</keyword>
<dbReference type="Proteomes" id="UP000584587">
    <property type="component" value="Unassembled WGS sequence"/>
</dbReference>
<comment type="similarity">
    <text evidence="3 9">Belongs to the alpha-acetolactate decarboxylase family.</text>
</comment>
<dbReference type="Pfam" id="PF03306">
    <property type="entry name" value="AAL_decarboxy"/>
    <property type="match status" value="1"/>
</dbReference>
<dbReference type="EC" id="4.1.1.5" evidence="4 9"/>
<dbReference type="SUPFAM" id="SSF117856">
    <property type="entry name" value="AF0104/ALDC/Ptd012-like"/>
    <property type="match status" value="1"/>
</dbReference>
<dbReference type="PIRSF" id="PIRSF001332">
    <property type="entry name" value="Acetolac_decarb"/>
    <property type="match status" value="1"/>
</dbReference>
<name>A0A846TW44_9MOLU</name>
<keyword evidence="11" id="KW-1185">Reference proteome</keyword>
<accession>A0A846TW44</accession>
<organism evidence="10 11">
    <name type="scientific">Spiroplasma platyhelix PALS-1</name>
    <dbReference type="NCBI Taxonomy" id="1276218"/>
    <lineage>
        <taxon>Bacteria</taxon>
        <taxon>Bacillati</taxon>
        <taxon>Mycoplasmatota</taxon>
        <taxon>Mollicutes</taxon>
        <taxon>Entomoplasmatales</taxon>
        <taxon>Spiroplasmataceae</taxon>
        <taxon>Spiroplasma</taxon>
    </lineage>
</organism>
<evidence type="ECO:0000313" key="11">
    <source>
        <dbReference type="Proteomes" id="UP000584587"/>
    </source>
</evidence>
<evidence type="ECO:0000256" key="1">
    <source>
        <dbReference type="ARBA" id="ARBA00001784"/>
    </source>
</evidence>
<keyword evidence="7 9" id="KW-0005">Acetoin biosynthesis</keyword>
<protein>
    <recommendedName>
        <fullName evidence="5 9">Alpha-acetolactate decarboxylase</fullName>
        <ecNumber evidence="4 9">4.1.1.5</ecNumber>
    </recommendedName>
</protein>
<evidence type="ECO:0000256" key="8">
    <source>
        <dbReference type="ARBA" id="ARBA00023239"/>
    </source>
</evidence>
<evidence type="ECO:0000256" key="6">
    <source>
        <dbReference type="ARBA" id="ARBA00022793"/>
    </source>
</evidence>
<dbReference type="PANTHER" id="PTHR35524">
    <property type="entry name" value="ALPHA-ACETOLACTATE DECARBOXYLASE"/>
    <property type="match status" value="1"/>
</dbReference>
<dbReference type="CDD" id="cd17299">
    <property type="entry name" value="acetolactate_decarboxylase"/>
    <property type="match status" value="1"/>
</dbReference>
<dbReference type="GO" id="GO:0047605">
    <property type="term" value="F:acetolactate decarboxylase activity"/>
    <property type="evidence" value="ECO:0007669"/>
    <property type="project" value="UniProtKB-UniRule"/>
</dbReference>
<evidence type="ECO:0000256" key="9">
    <source>
        <dbReference type="PIRNR" id="PIRNR001332"/>
    </source>
</evidence>
<evidence type="ECO:0000256" key="3">
    <source>
        <dbReference type="ARBA" id="ARBA00007106"/>
    </source>
</evidence>
<dbReference type="RefSeq" id="WP_168104856.1">
    <property type="nucleotide sequence ID" value="NZ_CP051215.1"/>
</dbReference>
<comment type="catalytic activity">
    <reaction evidence="1 9">
        <text>(2S)-2-acetolactate + H(+) = (R)-acetoin + CO2</text>
        <dbReference type="Rhea" id="RHEA:21580"/>
        <dbReference type="ChEBI" id="CHEBI:15378"/>
        <dbReference type="ChEBI" id="CHEBI:15686"/>
        <dbReference type="ChEBI" id="CHEBI:16526"/>
        <dbReference type="ChEBI" id="CHEBI:58476"/>
        <dbReference type="EC" id="4.1.1.5"/>
    </reaction>
</comment>